<evidence type="ECO:0008006" key="3">
    <source>
        <dbReference type="Google" id="ProtNLM"/>
    </source>
</evidence>
<evidence type="ECO:0000313" key="1">
    <source>
        <dbReference type="EMBL" id="MDH6062184.1"/>
    </source>
</evidence>
<evidence type="ECO:0000313" key="2">
    <source>
        <dbReference type="Proteomes" id="UP001159387"/>
    </source>
</evidence>
<dbReference type="RefSeq" id="WP_280656124.1">
    <property type="nucleotide sequence ID" value="NZ_JANQDH010000120.1"/>
</dbReference>
<organism evidence="1 2">
    <name type="scientific">Chrysosporum bergii ANA360D</name>
    <dbReference type="NCBI Taxonomy" id="617107"/>
    <lineage>
        <taxon>Bacteria</taxon>
        <taxon>Bacillati</taxon>
        <taxon>Cyanobacteriota</taxon>
        <taxon>Cyanophyceae</taxon>
        <taxon>Nostocales</taxon>
        <taxon>Nodulariaceae</taxon>
        <taxon>Chrysosporum</taxon>
    </lineage>
</organism>
<proteinExistence type="predicted"/>
<keyword evidence="2" id="KW-1185">Reference proteome</keyword>
<comment type="caution">
    <text evidence="1">The sequence shown here is derived from an EMBL/GenBank/DDBJ whole genome shotgun (WGS) entry which is preliminary data.</text>
</comment>
<gene>
    <name evidence="1" type="ORF">NWP17_17375</name>
</gene>
<name>A0AA43GV47_9CYAN</name>
<protein>
    <recommendedName>
        <fullName evidence="3">Excinuclease ATPase subunit</fullName>
    </recommendedName>
</protein>
<dbReference type="EMBL" id="JANQDH010000120">
    <property type="protein sequence ID" value="MDH6062184.1"/>
    <property type="molecule type" value="Genomic_DNA"/>
</dbReference>
<accession>A0AA43GV47</accession>
<dbReference type="Proteomes" id="UP001159387">
    <property type="component" value="Unassembled WGS sequence"/>
</dbReference>
<dbReference type="AlphaFoldDB" id="A0AA43GV47"/>
<sequence length="113" mass="13318">MSEDHNPNTQIQQIASLKPKHFADLIRAVQLIFDPAAGLIGRRVEVNWQEDFGIPRDVERNLRELGRQYQYASPHVPGDVIWSQLTPETRIWFLHHKDDLWRFEETFPALDED</sequence>
<reference evidence="1 2" key="1">
    <citation type="journal article" date="2023" name="J. Phycol.">
        <title>Chrysosporum ovalisporum is synonymous with the true-branching cyanobacterium Umezakia natans (Nostocales/Aphanizomenonaceae).</title>
        <authorList>
            <person name="McGregor G.B."/>
            <person name="Sendall B.C."/>
            <person name="Niiyama Y."/>
            <person name="Tuji A."/>
            <person name="Willis A."/>
        </authorList>
    </citation>
    <scope>NUCLEOTIDE SEQUENCE [LARGE SCALE GENOMIC DNA]</scope>
    <source>
        <strain evidence="1 2">ANA360D</strain>
    </source>
</reference>